<proteinExistence type="inferred from homology"/>
<evidence type="ECO:0000256" key="3">
    <source>
        <dbReference type="SAM" id="MobiDB-lite"/>
    </source>
</evidence>
<feature type="compositionally biased region" description="Gly residues" evidence="3">
    <location>
        <begin position="162"/>
        <end position="174"/>
    </location>
</feature>
<evidence type="ECO:0000313" key="4">
    <source>
        <dbReference type="EMBL" id="KAK3384510.1"/>
    </source>
</evidence>
<evidence type="ECO:0000256" key="2">
    <source>
        <dbReference type="ARBA" id="ARBA00022552"/>
    </source>
</evidence>
<keyword evidence="5" id="KW-1185">Reference proteome</keyword>
<dbReference type="AlphaFoldDB" id="A0AAE0NNA3"/>
<comment type="caution">
    <text evidence="4">The sequence shown here is derived from an EMBL/GenBank/DDBJ whole genome shotgun (WGS) entry which is preliminary data.</text>
</comment>
<name>A0AAE0NNA3_9PEZI</name>
<feature type="region of interest" description="Disordered" evidence="3">
    <location>
        <begin position="158"/>
        <end position="243"/>
    </location>
</feature>
<dbReference type="InterPro" id="IPR019398">
    <property type="entry name" value="Pre-rRNA_process_TSR2"/>
</dbReference>
<dbReference type="GO" id="GO:0006364">
    <property type="term" value="P:rRNA processing"/>
    <property type="evidence" value="ECO:0007669"/>
    <property type="project" value="UniProtKB-KW"/>
</dbReference>
<accession>A0AAE0NNA3</accession>
<dbReference type="Pfam" id="PF10273">
    <property type="entry name" value="WGG"/>
    <property type="match status" value="1"/>
</dbReference>
<feature type="compositionally biased region" description="Acidic residues" evidence="3">
    <location>
        <begin position="187"/>
        <end position="214"/>
    </location>
</feature>
<feature type="compositionally biased region" description="Low complexity" evidence="3">
    <location>
        <begin position="72"/>
        <end position="101"/>
    </location>
</feature>
<keyword evidence="2" id="KW-0698">rRNA processing</keyword>
<protein>
    <submittedName>
        <fullName evidence="4">Pre-rRNA-processing protein TSR2-domain-containing protein</fullName>
    </submittedName>
</protein>
<organism evidence="4 5">
    <name type="scientific">Lasiosphaeria ovina</name>
    <dbReference type="NCBI Taxonomy" id="92902"/>
    <lineage>
        <taxon>Eukaryota</taxon>
        <taxon>Fungi</taxon>
        <taxon>Dikarya</taxon>
        <taxon>Ascomycota</taxon>
        <taxon>Pezizomycotina</taxon>
        <taxon>Sordariomycetes</taxon>
        <taxon>Sordariomycetidae</taxon>
        <taxon>Sordariales</taxon>
        <taxon>Lasiosphaeriaceae</taxon>
        <taxon>Lasiosphaeria</taxon>
    </lineage>
</organism>
<feature type="region of interest" description="Disordered" evidence="3">
    <location>
        <begin position="67"/>
        <end position="110"/>
    </location>
</feature>
<reference evidence="4" key="2">
    <citation type="submission" date="2023-06" db="EMBL/GenBank/DDBJ databases">
        <authorList>
            <consortium name="Lawrence Berkeley National Laboratory"/>
            <person name="Haridas S."/>
            <person name="Hensen N."/>
            <person name="Bonometti L."/>
            <person name="Westerberg I."/>
            <person name="Brannstrom I.O."/>
            <person name="Guillou S."/>
            <person name="Cros-Aarteil S."/>
            <person name="Calhoun S."/>
            <person name="Kuo A."/>
            <person name="Mondo S."/>
            <person name="Pangilinan J."/>
            <person name="Riley R."/>
            <person name="Labutti K."/>
            <person name="Andreopoulos B."/>
            <person name="Lipzen A."/>
            <person name="Chen C."/>
            <person name="Yanf M."/>
            <person name="Daum C."/>
            <person name="Ng V."/>
            <person name="Clum A."/>
            <person name="Steindorff A."/>
            <person name="Ohm R."/>
            <person name="Martin F."/>
            <person name="Silar P."/>
            <person name="Natvig D."/>
            <person name="Lalanne C."/>
            <person name="Gautier V."/>
            <person name="Ament-Velasquez S.L."/>
            <person name="Kruys A."/>
            <person name="Hutchinson M.I."/>
            <person name="Powell A.J."/>
            <person name="Barry K."/>
            <person name="Miller A.N."/>
            <person name="Grigoriev I.V."/>
            <person name="Debuchy R."/>
            <person name="Gladieux P."/>
            <person name="Thoren M.H."/>
            <person name="Johannesson H."/>
        </authorList>
    </citation>
    <scope>NUCLEOTIDE SEQUENCE</scope>
    <source>
        <strain evidence="4">CBS 958.72</strain>
    </source>
</reference>
<dbReference type="PANTHER" id="PTHR21250">
    <property type="entry name" value="PRE-RRNA-PROCESSING PROTEIN TSR2 HOMOLOG"/>
    <property type="match status" value="1"/>
</dbReference>
<dbReference type="Proteomes" id="UP001287356">
    <property type="component" value="Unassembled WGS sequence"/>
</dbReference>
<gene>
    <name evidence="4" type="ORF">B0T24DRAFT_589063</name>
</gene>
<sequence length="243" mass="25886">MASNSSKPQAPTPATCQANFEQGVAMALHLWPALTLAVQNQWGGPDSSDKRDWFAGAIVELFPDLSKAPASAPNNTPGFTPPNATTATASSSSTTASAAPGADEEPDQEDVETVLLQVMLDEFEVNVDDESAFEVAEQVMRVRAECARGKFDEVEALRRRWGGGGGGSSSNGGDGKAKVVFKKVADQDDDTDWDTDEDDGDDDDDSDGNEDVEMGDAPAAEPRKKKSPEVDEDGFTKVSRKKR</sequence>
<evidence type="ECO:0000313" key="5">
    <source>
        <dbReference type="Proteomes" id="UP001287356"/>
    </source>
</evidence>
<reference evidence="4" key="1">
    <citation type="journal article" date="2023" name="Mol. Phylogenet. Evol.">
        <title>Genome-scale phylogeny and comparative genomics of the fungal order Sordariales.</title>
        <authorList>
            <person name="Hensen N."/>
            <person name="Bonometti L."/>
            <person name="Westerberg I."/>
            <person name="Brannstrom I.O."/>
            <person name="Guillou S."/>
            <person name="Cros-Aarteil S."/>
            <person name="Calhoun S."/>
            <person name="Haridas S."/>
            <person name="Kuo A."/>
            <person name="Mondo S."/>
            <person name="Pangilinan J."/>
            <person name="Riley R."/>
            <person name="LaButti K."/>
            <person name="Andreopoulos B."/>
            <person name="Lipzen A."/>
            <person name="Chen C."/>
            <person name="Yan M."/>
            <person name="Daum C."/>
            <person name="Ng V."/>
            <person name="Clum A."/>
            <person name="Steindorff A."/>
            <person name="Ohm R.A."/>
            <person name="Martin F."/>
            <person name="Silar P."/>
            <person name="Natvig D.O."/>
            <person name="Lalanne C."/>
            <person name="Gautier V."/>
            <person name="Ament-Velasquez S.L."/>
            <person name="Kruys A."/>
            <person name="Hutchinson M.I."/>
            <person name="Powell A.J."/>
            <person name="Barry K."/>
            <person name="Miller A.N."/>
            <person name="Grigoriev I.V."/>
            <person name="Debuchy R."/>
            <person name="Gladieux P."/>
            <person name="Hiltunen Thoren M."/>
            <person name="Johannesson H."/>
        </authorList>
    </citation>
    <scope>NUCLEOTIDE SEQUENCE</scope>
    <source>
        <strain evidence="4">CBS 958.72</strain>
    </source>
</reference>
<comment type="similarity">
    <text evidence="1">Belongs to the TSR2 family.</text>
</comment>
<evidence type="ECO:0000256" key="1">
    <source>
        <dbReference type="ARBA" id="ARBA00006524"/>
    </source>
</evidence>
<dbReference type="EMBL" id="JAULSN010000001">
    <property type="protein sequence ID" value="KAK3384510.1"/>
    <property type="molecule type" value="Genomic_DNA"/>
</dbReference>